<comment type="caution">
    <text evidence="1">The sequence shown here is derived from an EMBL/GenBank/DDBJ whole genome shotgun (WGS) entry which is preliminary data.</text>
</comment>
<dbReference type="InterPro" id="IPR050600">
    <property type="entry name" value="SETD3_SETD6_MTase"/>
</dbReference>
<dbReference type="Proteomes" id="UP000626109">
    <property type="component" value="Unassembled WGS sequence"/>
</dbReference>
<proteinExistence type="predicted"/>
<dbReference type="EMBL" id="CAJNNW010016503">
    <property type="protein sequence ID" value="CAE8659254.1"/>
    <property type="molecule type" value="Genomic_DNA"/>
</dbReference>
<name>A0A813IZ69_POLGL</name>
<dbReference type="Gene3D" id="3.90.1410.10">
    <property type="entry name" value="set domain protein methyltransferase, domain 1"/>
    <property type="match status" value="1"/>
</dbReference>
<protein>
    <recommendedName>
        <fullName evidence="3">SET domain-containing protein</fullName>
    </recommendedName>
</protein>
<reference evidence="1" key="1">
    <citation type="submission" date="2021-02" db="EMBL/GenBank/DDBJ databases">
        <authorList>
            <person name="Dougan E. K."/>
            <person name="Rhodes N."/>
            <person name="Thang M."/>
            <person name="Chan C."/>
        </authorList>
    </citation>
    <scope>NUCLEOTIDE SEQUENCE</scope>
</reference>
<dbReference type="AlphaFoldDB" id="A0A813IZ69"/>
<dbReference type="SUPFAM" id="SSF82199">
    <property type="entry name" value="SET domain"/>
    <property type="match status" value="1"/>
</dbReference>
<evidence type="ECO:0000313" key="2">
    <source>
        <dbReference type="Proteomes" id="UP000626109"/>
    </source>
</evidence>
<feature type="non-terminal residue" evidence="1">
    <location>
        <position position="1"/>
    </location>
</feature>
<dbReference type="CDD" id="cd10527">
    <property type="entry name" value="SET_LSMT"/>
    <property type="match status" value="1"/>
</dbReference>
<feature type="non-terminal residue" evidence="1">
    <location>
        <position position="245"/>
    </location>
</feature>
<dbReference type="GO" id="GO:0016279">
    <property type="term" value="F:protein-lysine N-methyltransferase activity"/>
    <property type="evidence" value="ECO:0007669"/>
    <property type="project" value="TreeGrafter"/>
</dbReference>
<evidence type="ECO:0000313" key="1">
    <source>
        <dbReference type="EMBL" id="CAE8659254.1"/>
    </source>
</evidence>
<gene>
    <name evidence="1" type="ORF">PGLA2088_LOCUS13707</name>
</gene>
<sequence>AFPSWARTVPGLEAFATGALELRDAGNGFGLGVFATKLVEPGQTLLSVPFSLCVTADSVDSDPAFRERLQAGMLACGSQVPLPPRLRLWLYLVHAHLDPRAPQHGFLQLCPQQFEDPAWWSEDELSELQGTNLLATVRREQRVLAKQFARHVQPLTEACPEHFPPSVFSLRRLTWARSLWTSRAFPRFLAGPSASSKAPCSAGGRLAMALGGALLPVLDFCNHRRGINTEYVVGPSAAGLQLVLP</sequence>
<accession>A0A813IZ69</accession>
<dbReference type="InterPro" id="IPR046341">
    <property type="entry name" value="SET_dom_sf"/>
</dbReference>
<dbReference type="PANTHER" id="PTHR13271">
    <property type="entry name" value="UNCHARACTERIZED PUTATIVE METHYLTRANSFERASE"/>
    <property type="match status" value="1"/>
</dbReference>
<evidence type="ECO:0008006" key="3">
    <source>
        <dbReference type="Google" id="ProtNLM"/>
    </source>
</evidence>
<organism evidence="1 2">
    <name type="scientific">Polarella glacialis</name>
    <name type="common">Dinoflagellate</name>
    <dbReference type="NCBI Taxonomy" id="89957"/>
    <lineage>
        <taxon>Eukaryota</taxon>
        <taxon>Sar</taxon>
        <taxon>Alveolata</taxon>
        <taxon>Dinophyceae</taxon>
        <taxon>Suessiales</taxon>
        <taxon>Suessiaceae</taxon>
        <taxon>Polarella</taxon>
    </lineage>
</organism>